<gene>
    <name evidence="8" type="ORF">M6B38_266900</name>
</gene>
<evidence type="ECO:0000313" key="9">
    <source>
        <dbReference type="Proteomes" id="UP001140949"/>
    </source>
</evidence>
<evidence type="ECO:0000256" key="1">
    <source>
        <dbReference type="ARBA" id="ARBA00004123"/>
    </source>
</evidence>
<evidence type="ECO:0000259" key="7">
    <source>
        <dbReference type="PROSITE" id="PS50811"/>
    </source>
</evidence>
<evidence type="ECO:0000313" key="8">
    <source>
        <dbReference type="EMBL" id="KAJ6849798.1"/>
    </source>
</evidence>
<dbReference type="Proteomes" id="UP001140949">
    <property type="component" value="Unassembled WGS sequence"/>
</dbReference>
<reference evidence="8" key="2">
    <citation type="submission" date="2023-04" db="EMBL/GenBank/DDBJ databases">
        <authorList>
            <person name="Bruccoleri R.E."/>
            <person name="Oakeley E.J."/>
            <person name="Faust A.-M."/>
            <person name="Dessus-Babus S."/>
            <person name="Altorfer M."/>
            <person name="Burckhardt D."/>
            <person name="Oertli M."/>
            <person name="Naumann U."/>
            <person name="Petersen F."/>
            <person name="Wong J."/>
        </authorList>
    </citation>
    <scope>NUCLEOTIDE SEQUENCE</scope>
    <source>
        <strain evidence="8">GSM-AAB239-AS_SAM_17_03QT</strain>
        <tissue evidence="8">Leaf</tissue>
    </source>
</reference>
<feature type="domain" description="WRKY" evidence="7">
    <location>
        <begin position="7"/>
        <end position="46"/>
    </location>
</feature>
<dbReference type="EMBL" id="JANAVB010003399">
    <property type="protein sequence ID" value="KAJ6849798.1"/>
    <property type="molecule type" value="Genomic_DNA"/>
</dbReference>
<dbReference type="GO" id="GO:0003700">
    <property type="term" value="F:DNA-binding transcription factor activity"/>
    <property type="evidence" value="ECO:0007669"/>
    <property type="project" value="InterPro"/>
</dbReference>
<evidence type="ECO:0000256" key="5">
    <source>
        <dbReference type="ARBA" id="ARBA00023242"/>
    </source>
</evidence>
<dbReference type="SUPFAM" id="SSF118290">
    <property type="entry name" value="WRKY DNA-binding domain"/>
    <property type="match status" value="1"/>
</dbReference>
<proteinExistence type="predicted"/>
<feature type="region of interest" description="Disordered" evidence="6">
    <location>
        <begin position="39"/>
        <end position="59"/>
    </location>
</feature>
<dbReference type="InterPro" id="IPR003657">
    <property type="entry name" value="WRKY_dom"/>
</dbReference>
<name>A0AAX6I9U3_IRIPA</name>
<dbReference type="PANTHER" id="PTHR31221">
    <property type="entry name" value="WRKY TRANSCRIPTION FACTOR PROTEIN 1-RELATED"/>
    <property type="match status" value="1"/>
</dbReference>
<protein>
    <submittedName>
        <fullName evidence="8">Temperature-induced lipocalin-1</fullName>
    </submittedName>
</protein>
<evidence type="ECO:0000256" key="6">
    <source>
        <dbReference type="SAM" id="MobiDB-lite"/>
    </source>
</evidence>
<dbReference type="PROSITE" id="PS50811">
    <property type="entry name" value="WRKY"/>
    <property type="match status" value="1"/>
</dbReference>
<dbReference type="PANTHER" id="PTHR31221:SF309">
    <property type="entry name" value="WRKY TRANSCRIPTION FACTOR 32-RELATED"/>
    <property type="match status" value="1"/>
</dbReference>
<comment type="caution">
    <text evidence="8">The sequence shown here is derived from an EMBL/GenBank/DDBJ whole genome shotgun (WGS) entry which is preliminary data.</text>
</comment>
<dbReference type="SMART" id="SM00774">
    <property type="entry name" value="WRKY"/>
    <property type="match status" value="1"/>
</dbReference>
<dbReference type="InterPro" id="IPR036576">
    <property type="entry name" value="WRKY_dom_sf"/>
</dbReference>
<keyword evidence="5" id="KW-0539">Nucleus</keyword>
<accession>A0AAX6I9U3</accession>
<keyword evidence="9" id="KW-1185">Reference proteome</keyword>
<dbReference type="GO" id="GO:0005634">
    <property type="term" value="C:nucleus"/>
    <property type="evidence" value="ECO:0007669"/>
    <property type="project" value="UniProtKB-SubCell"/>
</dbReference>
<dbReference type="Pfam" id="PF03106">
    <property type="entry name" value="WRKY"/>
    <property type="match status" value="1"/>
</dbReference>
<dbReference type="GO" id="GO:0043565">
    <property type="term" value="F:sequence-specific DNA binding"/>
    <property type="evidence" value="ECO:0007669"/>
    <property type="project" value="InterPro"/>
</dbReference>
<evidence type="ECO:0000256" key="4">
    <source>
        <dbReference type="ARBA" id="ARBA00023163"/>
    </source>
</evidence>
<keyword evidence="2" id="KW-0805">Transcription regulation</keyword>
<evidence type="ECO:0000256" key="3">
    <source>
        <dbReference type="ARBA" id="ARBA00023125"/>
    </source>
</evidence>
<keyword evidence="4" id="KW-0804">Transcription</keyword>
<dbReference type="AlphaFoldDB" id="A0AAX6I9U3"/>
<dbReference type="Gene3D" id="2.20.25.80">
    <property type="entry name" value="WRKY domain"/>
    <property type="match status" value="1"/>
</dbReference>
<keyword evidence="3" id="KW-0238">DNA-binding</keyword>
<dbReference type="InterPro" id="IPR044810">
    <property type="entry name" value="WRKY_plant"/>
</dbReference>
<reference evidence="8" key="1">
    <citation type="journal article" date="2023" name="GigaByte">
        <title>Genome assembly of the bearded iris, Iris pallida Lam.</title>
        <authorList>
            <person name="Bruccoleri R.E."/>
            <person name="Oakeley E.J."/>
            <person name="Faust A.M.E."/>
            <person name="Altorfer M."/>
            <person name="Dessus-Babus S."/>
            <person name="Burckhardt D."/>
            <person name="Oertli M."/>
            <person name="Naumann U."/>
            <person name="Petersen F."/>
            <person name="Wong J."/>
        </authorList>
    </citation>
    <scope>NUCLEOTIDE SEQUENCE</scope>
    <source>
        <strain evidence="8">GSM-AAB239-AS_SAM_17_03QT</strain>
    </source>
</reference>
<organism evidence="8 9">
    <name type="scientific">Iris pallida</name>
    <name type="common">Sweet iris</name>
    <dbReference type="NCBI Taxonomy" id="29817"/>
    <lineage>
        <taxon>Eukaryota</taxon>
        <taxon>Viridiplantae</taxon>
        <taxon>Streptophyta</taxon>
        <taxon>Embryophyta</taxon>
        <taxon>Tracheophyta</taxon>
        <taxon>Spermatophyta</taxon>
        <taxon>Magnoliopsida</taxon>
        <taxon>Liliopsida</taxon>
        <taxon>Asparagales</taxon>
        <taxon>Iridaceae</taxon>
        <taxon>Iridoideae</taxon>
        <taxon>Irideae</taxon>
        <taxon>Iris</taxon>
    </lineage>
</organism>
<comment type="subcellular location">
    <subcellularLocation>
        <location evidence="1">Nucleus</location>
    </subcellularLocation>
</comment>
<sequence length="94" mass="10236">MYRSSARSYYRCTHDGCPVRKHVERASDDAKAINIAYEGKHNHSQPPPKSGSDQPSSALVAAAVAATNAVPFQAFNPLDQRAPPEGKPNGNQFW</sequence>
<evidence type="ECO:0000256" key="2">
    <source>
        <dbReference type="ARBA" id="ARBA00023015"/>
    </source>
</evidence>